<feature type="transmembrane region" description="Helical" evidence="2">
    <location>
        <begin position="7"/>
        <end position="25"/>
    </location>
</feature>
<gene>
    <name evidence="3" type="ORF">DERYTH_LOCUS7446</name>
</gene>
<proteinExistence type="predicted"/>
<accession>A0A9N9CCI6</accession>
<dbReference type="EMBL" id="CAJVPY010003628">
    <property type="protein sequence ID" value="CAG8596977.1"/>
    <property type="molecule type" value="Genomic_DNA"/>
</dbReference>
<keyword evidence="4" id="KW-1185">Reference proteome</keyword>
<comment type="caution">
    <text evidence="3">The sequence shown here is derived from an EMBL/GenBank/DDBJ whole genome shotgun (WGS) entry which is preliminary data.</text>
</comment>
<dbReference type="AlphaFoldDB" id="A0A9N9CCI6"/>
<keyword evidence="2" id="KW-1133">Transmembrane helix</keyword>
<reference evidence="3" key="1">
    <citation type="submission" date="2021-06" db="EMBL/GenBank/DDBJ databases">
        <authorList>
            <person name="Kallberg Y."/>
            <person name="Tangrot J."/>
            <person name="Rosling A."/>
        </authorList>
    </citation>
    <scope>NUCLEOTIDE SEQUENCE</scope>
    <source>
        <strain evidence="3">MA453B</strain>
    </source>
</reference>
<sequence>MGYSFDKIFVLTIIFWFIGTISIIYTNEVENSHVDIRNLYKRAYSTVVTTYITSTPFVAIGVTDSCEAIYPTNTSIPQPIYTPPAPVTIPPKTPQPIVPEEPTTTQAPKAPVPAPAQATPKALAPTTILNNTDNSPNLIVSPAVFARQIHIKTGSTTSAITPSSTPSSASSSLLDKLTGFNFIIELISLAFIINQII</sequence>
<evidence type="ECO:0000313" key="3">
    <source>
        <dbReference type="EMBL" id="CAG8596977.1"/>
    </source>
</evidence>
<keyword evidence="2" id="KW-0472">Membrane</keyword>
<dbReference type="OrthoDB" id="2449973at2759"/>
<feature type="region of interest" description="Disordered" evidence="1">
    <location>
        <begin position="93"/>
        <end position="116"/>
    </location>
</feature>
<name>A0A9N9CCI6_9GLOM</name>
<evidence type="ECO:0000313" key="4">
    <source>
        <dbReference type="Proteomes" id="UP000789405"/>
    </source>
</evidence>
<evidence type="ECO:0000256" key="2">
    <source>
        <dbReference type="SAM" id="Phobius"/>
    </source>
</evidence>
<dbReference type="Proteomes" id="UP000789405">
    <property type="component" value="Unassembled WGS sequence"/>
</dbReference>
<protein>
    <submittedName>
        <fullName evidence="3">9689_t:CDS:1</fullName>
    </submittedName>
</protein>
<evidence type="ECO:0000256" key="1">
    <source>
        <dbReference type="SAM" id="MobiDB-lite"/>
    </source>
</evidence>
<keyword evidence="2" id="KW-0812">Transmembrane</keyword>
<organism evidence="3 4">
    <name type="scientific">Dentiscutata erythropus</name>
    <dbReference type="NCBI Taxonomy" id="1348616"/>
    <lineage>
        <taxon>Eukaryota</taxon>
        <taxon>Fungi</taxon>
        <taxon>Fungi incertae sedis</taxon>
        <taxon>Mucoromycota</taxon>
        <taxon>Glomeromycotina</taxon>
        <taxon>Glomeromycetes</taxon>
        <taxon>Diversisporales</taxon>
        <taxon>Gigasporaceae</taxon>
        <taxon>Dentiscutata</taxon>
    </lineage>
</organism>
<feature type="compositionally biased region" description="Low complexity" evidence="1">
    <location>
        <begin position="100"/>
        <end position="116"/>
    </location>
</feature>